<organism evidence="1 2">
    <name type="scientific">Corynebacterium choanae</name>
    <dbReference type="NCBI Taxonomy" id="1862358"/>
    <lineage>
        <taxon>Bacteria</taxon>
        <taxon>Bacillati</taxon>
        <taxon>Actinomycetota</taxon>
        <taxon>Actinomycetes</taxon>
        <taxon>Mycobacteriales</taxon>
        <taxon>Corynebacteriaceae</taxon>
        <taxon>Corynebacterium</taxon>
    </lineage>
</organism>
<reference evidence="1 2" key="1">
    <citation type="submission" date="2018-11" db="EMBL/GenBank/DDBJ databases">
        <authorList>
            <person name="Kleinhagauer T."/>
            <person name="Glaeser S.P."/>
            <person name="Spergser J."/>
            <person name="Ruckert C."/>
            <person name="Kaempfer P."/>
            <person name="Busse H.-J."/>
        </authorList>
    </citation>
    <scope>NUCLEOTIDE SEQUENCE [LARGE SCALE GENOMIC DNA]</scope>
    <source>
        <strain evidence="1 2">200CH</strain>
    </source>
</reference>
<protein>
    <submittedName>
        <fullName evidence="1">Uncharacterized protein</fullName>
    </submittedName>
</protein>
<dbReference type="AlphaFoldDB" id="A0A3G6J3W5"/>
<sequence length="55" mass="5681">MSGGGGGCGGLDRSFSDPDGVCVLDVDMIVVQRGASGLMVCFVVVDWGEGFYFSE</sequence>
<gene>
    <name evidence="1" type="ORF">CCHOA_01395</name>
</gene>
<dbReference type="KEGG" id="ccho:CCHOA_01395"/>
<evidence type="ECO:0000313" key="2">
    <source>
        <dbReference type="Proteomes" id="UP000269019"/>
    </source>
</evidence>
<name>A0A3G6J3W5_9CORY</name>
<evidence type="ECO:0000313" key="1">
    <source>
        <dbReference type="EMBL" id="AZA12707.1"/>
    </source>
</evidence>
<dbReference type="EMBL" id="CP033896">
    <property type="protein sequence ID" value="AZA12707.1"/>
    <property type="molecule type" value="Genomic_DNA"/>
</dbReference>
<dbReference type="Proteomes" id="UP000269019">
    <property type="component" value="Chromosome"/>
</dbReference>
<keyword evidence="2" id="KW-1185">Reference proteome</keyword>
<accession>A0A3G6J3W5</accession>
<proteinExistence type="predicted"/>